<protein>
    <submittedName>
        <fullName evidence="5">ABC-2 type transport system ATP-binding protein</fullName>
    </submittedName>
</protein>
<dbReference type="Pfam" id="PF00005">
    <property type="entry name" value="ABC_tran"/>
    <property type="match status" value="1"/>
</dbReference>
<dbReference type="PANTHER" id="PTHR42939:SF1">
    <property type="entry name" value="ABC TRANSPORTER ATP-BINDING PROTEIN ALBC-RELATED"/>
    <property type="match status" value="1"/>
</dbReference>
<dbReference type="InterPro" id="IPR003593">
    <property type="entry name" value="AAA+_ATPase"/>
</dbReference>
<dbReference type="RefSeq" id="WP_132424808.1">
    <property type="nucleotide sequence ID" value="NZ_SMFZ01000001.1"/>
</dbReference>
<dbReference type="CDD" id="cd03230">
    <property type="entry name" value="ABC_DR_subfamily_A"/>
    <property type="match status" value="1"/>
</dbReference>
<evidence type="ECO:0000259" key="4">
    <source>
        <dbReference type="PROSITE" id="PS50893"/>
    </source>
</evidence>
<dbReference type="EMBL" id="SMFZ01000001">
    <property type="protein sequence ID" value="TCK26889.1"/>
    <property type="molecule type" value="Genomic_DNA"/>
</dbReference>
<evidence type="ECO:0000313" key="5">
    <source>
        <dbReference type="EMBL" id="TCK26889.1"/>
    </source>
</evidence>
<dbReference type="Gene3D" id="3.40.50.300">
    <property type="entry name" value="P-loop containing nucleotide triphosphate hydrolases"/>
    <property type="match status" value="1"/>
</dbReference>
<dbReference type="GO" id="GO:0016887">
    <property type="term" value="F:ATP hydrolysis activity"/>
    <property type="evidence" value="ECO:0007669"/>
    <property type="project" value="InterPro"/>
</dbReference>
<dbReference type="InterPro" id="IPR027417">
    <property type="entry name" value="P-loop_NTPase"/>
</dbReference>
<name>A0A4R1I2Z8_PSEEN</name>
<dbReference type="Proteomes" id="UP000295560">
    <property type="component" value="Unassembled WGS sequence"/>
</dbReference>
<keyword evidence="3 5" id="KW-0067">ATP-binding</keyword>
<dbReference type="AlphaFoldDB" id="A0A4R1I2Z8"/>
<evidence type="ECO:0000256" key="1">
    <source>
        <dbReference type="ARBA" id="ARBA00022448"/>
    </source>
</evidence>
<organism evidence="5 6">
    <name type="scientific">Pseudonocardia endophytica</name>
    <dbReference type="NCBI Taxonomy" id="401976"/>
    <lineage>
        <taxon>Bacteria</taxon>
        <taxon>Bacillati</taxon>
        <taxon>Actinomycetota</taxon>
        <taxon>Actinomycetes</taxon>
        <taxon>Pseudonocardiales</taxon>
        <taxon>Pseudonocardiaceae</taxon>
        <taxon>Pseudonocardia</taxon>
    </lineage>
</organism>
<proteinExistence type="predicted"/>
<dbReference type="InterPro" id="IPR051782">
    <property type="entry name" value="ABC_Transporter_VariousFunc"/>
</dbReference>
<dbReference type="PROSITE" id="PS50893">
    <property type="entry name" value="ABC_TRANSPORTER_2"/>
    <property type="match status" value="1"/>
</dbReference>
<sequence length="307" mass="33412">MTGSTDVVAMHGVTKRYGAFTALDDVSVRLQENQIHGLLGRNGAGKTTMMQILTAQNFATAGLIEVFGEEPYENAGVLSRTCFIREALKYPDNYVVRHALRAAEMVYPNWDAAFAETLVGEFGVPVKRRIKKLSRGQLSAVGVIIGLASRAPLTFFDEPYLGLDAVARQLFYDHLLADYAENPRTVVLSTHLIDEVSDLIEHVVLIDNGKVLIDEDSDVLRGRAVTVTGPAEAVERFAVGHTELHREKLGGFLRVTLSGAVPEPALGTQGLEFEPVSLQQLVVRTTQQNHGSDDGLVVASSNRKVSS</sequence>
<evidence type="ECO:0000256" key="2">
    <source>
        <dbReference type="ARBA" id="ARBA00022741"/>
    </source>
</evidence>
<dbReference type="PANTHER" id="PTHR42939">
    <property type="entry name" value="ABC TRANSPORTER ATP-BINDING PROTEIN ALBC-RELATED"/>
    <property type="match status" value="1"/>
</dbReference>
<accession>A0A4R1I2Z8</accession>
<gene>
    <name evidence="5" type="ORF">EV378_2734</name>
</gene>
<keyword evidence="6" id="KW-1185">Reference proteome</keyword>
<dbReference type="GO" id="GO:0005524">
    <property type="term" value="F:ATP binding"/>
    <property type="evidence" value="ECO:0007669"/>
    <property type="project" value="UniProtKB-KW"/>
</dbReference>
<keyword evidence="1" id="KW-0813">Transport</keyword>
<dbReference type="OrthoDB" id="9804819at2"/>
<feature type="domain" description="ABC transporter" evidence="4">
    <location>
        <begin position="8"/>
        <end position="233"/>
    </location>
</feature>
<evidence type="ECO:0000313" key="6">
    <source>
        <dbReference type="Proteomes" id="UP000295560"/>
    </source>
</evidence>
<dbReference type="InterPro" id="IPR003439">
    <property type="entry name" value="ABC_transporter-like_ATP-bd"/>
</dbReference>
<dbReference type="SMART" id="SM00382">
    <property type="entry name" value="AAA"/>
    <property type="match status" value="1"/>
</dbReference>
<evidence type="ECO:0000256" key="3">
    <source>
        <dbReference type="ARBA" id="ARBA00022840"/>
    </source>
</evidence>
<dbReference type="SUPFAM" id="SSF52540">
    <property type="entry name" value="P-loop containing nucleoside triphosphate hydrolases"/>
    <property type="match status" value="1"/>
</dbReference>
<comment type="caution">
    <text evidence="5">The sequence shown here is derived from an EMBL/GenBank/DDBJ whole genome shotgun (WGS) entry which is preliminary data.</text>
</comment>
<reference evidence="5 6" key="1">
    <citation type="submission" date="2019-03" db="EMBL/GenBank/DDBJ databases">
        <title>Sequencing the genomes of 1000 actinobacteria strains.</title>
        <authorList>
            <person name="Klenk H.-P."/>
        </authorList>
    </citation>
    <scope>NUCLEOTIDE SEQUENCE [LARGE SCALE GENOMIC DNA]</scope>
    <source>
        <strain evidence="5 6">DSM 44969</strain>
    </source>
</reference>
<keyword evidence="2" id="KW-0547">Nucleotide-binding</keyword>